<feature type="domain" description="CUB" evidence="10">
    <location>
        <begin position="279"/>
        <end position="380"/>
    </location>
</feature>
<dbReference type="SUPFAM" id="SSF49854">
    <property type="entry name" value="Spermadhesin, CUB domain"/>
    <property type="match status" value="1"/>
</dbReference>
<evidence type="ECO:0000313" key="11">
    <source>
        <dbReference type="WBParaSite" id="ACOC_0001106201-mRNA-1"/>
    </source>
</evidence>
<evidence type="ECO:0000256" key="9">
    <source>
        <dbReference type="SAM" id="MobiDB-lite"/>
    </source>
</evidence>
<evidence type="ECO:0000259" key="10">
    <source>
        <dbReference type="PROSITE" id="PS01180"/>
    </source>
</evidence>
<dbReference type="InterPro" id="IPR035914">
    <property type="entry name" value="Sperma_CUB_dom_sf"/>
</dbReference>
<dbReference type="WBParaSite" id="ACOC_0001106201-mRNA-1">
    <property type="protein sequence ID" value="ACOC_0001106201-mRNA-1"/>
    <property type="gene ID" value="ACOC_0001106201"/>
</dbReference>
<keyword evidence="4" id="KW-0378">Hydrolase</keyword>
<dbReference type="GO" id="GO:0004222">
    <property type="term" value="F:metalloendopeptidase activity"/>
    <property type="evidence" value="ECO:0007669"/>
    <property type="project" value="InterPro"/>
</dbReference>
<evidence type="ECO:0000256" key="6">
    <source>
        <dbReference type="ARBA" id="ARBA00023049"/>
    </source>
</evidence>
<dbReference type="InterPro" id="IPR000859">
    <property type="entry name" value="CUB_dom"/>
</dbReference>
<feature type="compositionally biased region" description="Pro residues" evidence="9">
    <location>
        <begin position="408"/>
        <end position="418"/>
    </location>
</feature>
<keyword evidence="1" id="KW-0245">EGF-like domain</keyword>
<organism evidence="11">
    <name type="scientific">Angiostrongylus costaricensis</name>
    <name type="common">Nematode worm</name>
    <dbReference type="NCBI Taxonomy" id="334426"/>
    <lineage>
        <taxon>Eukaryota</taxon>
        <taxon>Metazoa</taxon>
        <taxon>Ecdysozoa</taxon>
        <taxon>Nematoda</taxon>
        <taxon>Chromadorea</taxon>
        <taxon>Rhabditida</taxon>
        <taxon>Rhabditina</taxon>
        <taxon>Rhabditomorpha</taxon>
        <taxon>Strongyloidea</taxon>
        <taxon>Metastrongylidae</taxon>
        <taxon>Angiostrongylus</taxon>
    </lineage>
</organism>
<evidence type="ECO:0000256" key="3">
    <source>
        <dbReference type="ARBA" id="ARBA00022723"/>
    </source>
</evidence>
<dbReference type="InterPro" id="IPR000742">
    <property type="entry name" value="EGF"/>
</dbReference>
<dbReference type="GO" id="GO:0046872">
    <property type="term" value="F:metal ion binding"/>
    <property type="evidence" value="ECO:0007669"/>
    <property type="project" value="UniProtKB-KW"/>
</dbReference>
<dbReference type="PROSITE" id="PS01180">
    <property type="entry name" value="CUB"/>
    <property type="match status" value="1"/>
</dbReference>
<feature type="region of interest" description="Disordered" evidence="9">
    <location>
        <begin position="400"/>
        <end position="433"/>
    </location>
</feature>
<accession>A0A0R3PXN2</accession>
<keyword evidence="3" id="KW-0479">Metal-binding</keyword>
<keyword evidence="5" id="KW-0862">Zinc</keyword>
<evidence type="ECO:0000256" key="2">
    <source>
        <dbReference type="ARBA" id="ARBA00022670"/>
    </source>
</evidence>
<dbReference type="Gene3D" id="3.40.390.10">
    <property type="entry name" value="Collagenase (Catalytic Domain)"/>
    <property type="match status" value="1"/>
</dbReference>
<dbReference type="PROSITE" id="PS00022">
    <property type="entry name" value="EGF_1"/>
    <property type="match status" value="1"/>
</dbReference>
<evidence type="ECO:0000256" key="7">
    <source>
        <dbReference type="ARBA" id="ARBA00023157"/>
    </source>
</evidence>
<evidence type="ECO:0000256" key="1">
    <source>
        <dbReference type="ARBA" id="ARBA00022536"/>
    </source>
</evidence>
<dbReference type="PANTHER" id="PTHR10127:SF780">
    <property type="entry name" value="METALLOENDOPEPTIDASE"/>
    <property type="match status" value="1"/>
</dbReference>
<evidence type="ECO:0000256" key="5">
    <source>
        <dbReference type="ARBA" id="ARBA00022833"/>
    </source>
</evidence>
<keyword evidence="7" id="KW-1015">Disulfide bond</keyword>
<comment type="caution">
    <text evidence="8">Lacks conserved residue(s) required for the propagation of feature annotation.</text>
</comment>
<name>A0A0R3PXN2_ANGCS</name>
<sequence length="469" mass="52423">MEFLAKLHTMEKEIKDEYTVSTKPDGDVLKAMKNYADIKQAHIRPVGDTIEEVNKKSKVDTALFQGDIILTKQQAEEIMEDINDKEGDRRKRQAYVDEKYPNTTWPNGVTFTFWNACTSLPFLFLQCAAAARRVFKKAVILWGWETCINFGESFSGEIDFKSENSVLLNNCPTNRFPAKAESDRILVLDSVGCWSHIGRIGGEQFLSLGPGCESVCQTIGFLKILFRVLLVLFVSANKCTEGSSAKCENGGFPHPRDCSKCSCPSGYGGKLCNERPYGCGKTLTATESYQTLNDTVGRWDYHPEGDNDDFYMCNYWIQGPPGSTIEVVLDDYTENLSLDGCVFAGVEIKTLADKRHTGYRFCSPKYAGTTLVSKHNIVPVITWSRVYQANTVLRYRIASSGSATSEPTPQPTPRPTPQPSSGRTPRPTRKPKKGCKDRFLCNMLKELGFCDSSEYKLKLKEKVCPGFCA</sequence>
<reference evidence="11" key="1">
    <citation type="submission" date="2017-02" db="UniProtKB">
        <authorList>
            <consortium name="WormBaseParasite"/>
        </authorList>
    </citation>
    <scope>IDENTIFICATION</scope>
</reference>
<dbReference type="AlphaFoldDB" id="A0A0R3PXN2"/>
<keyword evidence="2" id="KW-0645">Protease</keyword>
<dbReference type="PANTHER" id="PTHR10127">
    <property type="entry name" value="DISCOIDIN, CUB, EGF, LAMININ , AND ZINC METALLOPROTEASE DOMAIN CONTAINING"/>
    <property type="match status" value="1"/>
</dbReference>
<protein>
    <submittedName>
        <fullName evidence="11">CUB domain-containing protein</fullName>
    </submittedName>
</protein>
<dbReference type="InterPro" id="IPR001506">
    <property type="entry name" value="Peptidase_M12A"/>
</dbReference>
<dbReference type="Pfam" id="PF01400">
    <property type="entry name" value="Astacin"/>
    <property type="match status" value="1"/>
</dbReference>
<proteinExistence type="predicted"/>
<dbReference type="GO" id="GO:0006508">
    <property type="term" value="P:proteolysis"/>
    <property type="evidence" value="ECO:0007669"/>
    <property type="project" value="UniProtKB-KW"/>
</dbReference>
<dbReference type="PROSITE" id="PS01186">
    <property type="entry name" value="EGF_2"/>
    <property type="match status" value="1"/>
</dbReference>
<dbReference type="InterPro" id="IPR024079">
    <property type="entry name" value="MetalloPept_cat_dom_sf"/>
</dbReference>
<keyword evidence="6" id="KW-0482">Metalloprotease</keyword>
<evidence type="ECO:0000256" key="4">
    <source>
        <dbReference type="ARBA" id="ARBA00022801"/>
    </source>
</evidence>
<evidence type="ECO:0000256" key="8">
    <source>
        <dbReference type="PROSITE-ProRule" id="PRU00059"/>
    </source>
</evidence>
<dbReference type="OMA" id="WSHIGRI"/>